<name>A0A4Y2IEB7_ARAVE</name>
<evidence type="ECO:0000313" key="2">
    <source>
        <dbReference type="Proteomes" id="UP000499080"/>
    </source>
</evidence>
<evidence type="ECO:0000313" key="1">
    <source>
        <dbReference type="EMBL" id="GBM75910.1"/>
    </source>
</evidence>
<sequence length="128" mass="14723">MGMPCCPCFKYMEFKGYGIRPSCANSFRLERSIATHQKLVVTSRIEAIGQRGIRSSGTVFNRLKNVYDRMMENCYRRKFKPIGCDFDGDVVHQECLSEGQGVRIVEKGKVMGFPRTGNQERDRTDRWG</sequence>
<comment type="caution">
    <text evidence="1">The sequence shown here is derived from an EMBL/GenBank/DDBJ whole genome shotgun (WGS) entry which is preliminary data.</text>
</comment>
<keyword evidence="2" id="KW-1185">Reference proteome</keyword>
<organism evidence="1 2">
    <name type="scientific">Araneus ventricosus</name>
    <name type="common">Orbweaver spider</name>
    <name type="synonym">Epeira ventricosa</name>
    <dbReference type="NCBI Taxonomy" id="182803"/>
    <lineage>
        <taxon>Eukaryota</taxon>
        <taxon>Metazoa</taxon>
        <taxon>Ecdysozoa</taxon>
        <taxon>Arthropoda</taxon>
        <taxon>Chelicerata</taxon>
        <taxon>Arachnida</taxon>
        <taxon>Araneae</taxon>
        <taxon>Araneomorphae</taxon>
        <taxon>Entelegynae</taxon>
        <taxon>Araneoidea</taxon>
        <taxon>Araneidae</taxon>
        <taxon>Araneus</taxon>
    </lineage>
</organism>
<protein>
    <submittedName>
        <fullName evidence="1">Uncharacterized protein</fullName>
    </submittedName>
</protein>
<accession>A0A4Y2IEB7</accession>
<gene>
    <name evidence="1" type="ORF">AVEN_241360_1</name>
</gene>
<dbReference type="AlphaFoldDB" id="A0A4Y2IEB7"/>
<reference evidence="1 2" key="1">
    <citation type="journal article" date="2019" name="Sci. Rep.">
        <title>Orb-weaving spider Araneus ventricosus genome elucidates the spidroin gene catalogue.</title>
        <authorList>
            <person name="Kono N."/>
            <person name="Nakamura H."/>
            <person name="Ohtoshi R."/>
            <person name="Moran D.A.P."/>
            <person name="Shinohara A."/>
            <person name="Yoshida Y."/>
            <person name="Fujiwara M."/>
            <person name="Mori M."/>
            <person name="Tomita M."/>
            <person name="Arakawa K."/>
        </authorList>
    </citation>
    <scope>NUCLEOTIDE SEQUENCE [LARGE SCALE GENOMIC DNA]</scope>
</reference>
<dbReference type="Proteomes" id="UP000499080">
    <property type="component" value="Unassembled WGS sequence"/>
</dbReference>
<proteinExistence type="predicted"/>
<dbReference type="EMBL" id="BGPR01002586">
    <property type="protein sequence ID" value="GBM75910.1"/>
    <property type="molecule type" value="Genomic_DNA"/>
</dbReference>